<dbReference type="RefSeq" id="WP_237379706.1">
    <property type="nucleotide sequence ID" value="NZ_CP071793.1"/>
</dbReference>
<protein>
    <submittedName>
        <fullName evidence="2">Uncharacterized protein</fullName>
    </submittedName>
</protein>
<gene>
    <name evidence="2" type="ORF">J3U87_31205</name>
</gene>
<evidence type="ECO:0000313" key="3">
    <source>
        <dbReference type="Proteomes" id="UP000663929"/>
    </source>
</evidence>
<evidence type="ECO:0000313" key="2">
    <source>
        <dbReference type="EMBL" id="QTD50075.1"/>
    </source>
</evidence>
<proteinExistence type="predicted"/>
<dbReference type="KEGG" id="scor:J3U87_31205"/>
<reference evidence="2" key="1">
    <citation type="submission" date="2021-03" db="EMBL/GenBank/DDBJ databases">
        <title>Acanthopleuribacteraceae sp. M133.</title>
        <authorList>
            <person name="Wang G."/>
        </authorList>
    </citation>
    <scope>NUCLEOTIDE SEQUENCE</scope>
    <source>
        <strain evidence="2">M133</strain>
    </source>
</reference>
<dbReference type="EMBL" id="CP071793">
    <property type="protein sequence ID" value="QTD50075.1"/>
    <property type="molecule type" value="Genomic_DNA"/>
</dbReference>
<feature type="region of interest" description="Disordered" evidence="1">
    <location>
        <begin position="433"/>
        <end position="464"/>
    </location>
</feature>
<sequence>MSLPTPAKFRVNLTRSNISCLRDEWTSWFAQIRAADEDGRHHSRLEALEKILHKAAGTLSEHASTLPAVAPWQPCTTTDDRTLWLRKVWDFFREKLDQRRGPAKALLDAADEVCWSCFGPPLARAAGWSRNVAKRPPPLPYLDASFYPATLPNERIPRGLMRDHDRAFLDEHLGTIPIPVLRLPAACLAAPWWLVLIGHECGHQIQYALGPEGRLVTDIEDSVRALVLRETGDDGRAEDWAAWSQELFADLWSICTMGPSAIDAMRLLEWHTTDTMNRARRRYPAPRVRLAFMAEVWRIWLARAGEPVPESAELLPGIANPEAPALPADTQTDLALVRPMAEHLLGPLPGFEFDLFKLSGREPLDFQDGGQVDLWNHDLRRGKQPFATTAPAAAFMAAAVFRFWFQEPRPAPDAPDTETAELRLQRCLNSITACSPPGTRGPVEPELPDLGKALLENPLPETEP</sequence>
<keyword evidence="3" id="KW-1185">Reference proteome</keyword>
<organism evidence="2 3">
    <name type="scientific">Sulfidibacter corallicola</name>
    <dbReference type="NCBI Taxonomy" id="2818388"/>
    <lineage>
        <taxon>Bacteria</taxon>
        <taxon>Pseudomonadati</taxon>
        <taxon>Acidobacteriota</taxon>
        <taxon>Holophagae</taxon>
        <taxon>Acanthopleuribacterales</taxon>
        <taxon>Acanthopleuribacteraceae</taxon>
        <taxon>Sulfidibacter</taxon>
    </lineage>
</organism>
<dbReference type="Proteomes" id="UP000663929">
    <property type="component" value="Chromosome"/>
</dbReference>
<dbReference type="AlphaFoldDB" id="A0A8A4TU67"/>
<name>A0A8A4TU67_SULCO</name>
<evidence type="ECO:0000256" key="1">
    <source>
        <dbReference type="SAM" id="MobiDB-lite"/>
    </source>
</evidence>
<accession>A0A8A4TU67</accession>